<dbReference type="SUPFAM" id="SSF47323">
    <property type="entry name" value="Anticodon-binding domain of a subclass of class I aminoacyl-tRNA synthetases"/>
    <property type="match status" value="1"/>
</dbReference>
<dbReference type="GO" id="GO:0004817">
    <property type="term" value="F:cysteine-tRNA ligase activity"/>
    <property type="evidence" value="ECO:0007669"/>
    <property type="project" value="UniProtKB-EC"/>
</dbReference>
<dbReference type="Pfam" id="PF01406">
    <property type="entry name" value="tRNA-synt_1e"/>
    <property type="match status" value="1"/>
</dbReference>
<dbReference type="PANTHER" id="PTHR10890">
    <property type="entry name" value="CYSTEINYL-TRNA SYNTHETASE"/>
    <property type="match status" value="1"/>
</dbReference>
<dbReference type="SUPFAM" id="SSF52374">
    <property type="entry name" value="Nucleotidylyl transferase"/>
    <property type="match status" value="1"/>
</dbReference>
<comment type="catalytic activity">
    <reaction evidence="18">
        <text>tRNA(Cys) + L-cysteine + ATP = L-cysteinyl-tRNA(Cys) + AMP + diphosphate</text>
        <dbReference type="Rhea" id="RHEA:17773"/>
        <dbReference type="Rhea" id="RHEA-COMP:9661"/>
        <dbReference type="Rhea" id="RHEA-COMP:9679"/>
        <dbReference type="ChEBI" id="CHEBI:30616"/>
        <dbReference type="ChEBI" id="CHEBI:33019"/>
        <dbReference type="ChEBI" id="CHEBI:35235"/>
        <dbReference type="ChEBI" id="CHEBI:78442"/>
        <dbReference type="ChEBI" id="CHEBI:78517"/>
        <dbReference type="ChEBI" id="CHEBI:456215"/>
        <dbReference type="EC" id="6.1.1.16"/>
    </reaction>
    <physiologicalReaction direction="right-to-left" evidence="18">
        <dbReference type="Rhea" id="RHEA:17775"/>
    </physiologicalReaction>
</comment>
<evidence type="ECO:0000256" key="13">
    <source>
        <dbReference type="ARBA" id="ARBA00045476"/>
    </source>
</evidence>
<dbReference type="FunFam" id="3.40.50.620:FF:000027">
    <property type="entry name" value="Cysteine--tRNA ligase, cytoplasmic"/>
    <property type="match status" value="1"/>
</dbReference>
<comment type="catalytic activity">
    <reaction evidence="15">
        <text>2 L-cysteine = S-sulfanyl-L-cysteine + L-alanine</text>
        <dbReference type="Rhea" id="RHEA:78543"/>
        <dbReference type="ChEBI" id="CHEBI:35235"/>
        <dbReference type="ChEBI" id="CHEBI:57972"/>
        <dbReference type="ChEBI" id="CHEBI:58591"/>
    </reaction>
    <physiologicalReaction direction="left-to-right" evidence="15">
        <dbReference type="Rhea" id="RHEA:78544"/>
    </physiologicalReaction>
</comment>
<evidence type="ECO:0000256" key="17">
    <source>
        <dbReference type="ARBA" id="ARBA00048609"/>
    </source>
</evidence>
<dbReference type="AlphaFoldDB" id="A0A1B6FV68"/>
<evidence type="ECO:0000256" key="3">
    <source>
        <dbReference type="ARBA" id="ARBA00012832"/>
    </source>
</evidence>
<dbReference type="InterPro" id="IPR024909">
    <property type="entry name" value="Cys-tRNA/MSH_ligase"/>
</dbReference>
<evidence type="ECO:0000256" key="14">
    <source>
        <dbReference type="ARBA" id="ARBA00047499"/>
    </source>
</evidence>
<comment type="function">
    <text evidence="12">Mitochondrial cysteine-specific aminoacyl-tRNA synthetase that catalyzes the ATP-dependent ligation of cysteine to tRNA(Cys).</text>
</comment>
<comment type="catalytic activity">
    <reaction evidence="14">
        <text>S-disulfanyl-L-cysteine + tRNA(Cys) + ATP = (S)-disulfanyl-L-cysteinyl-tRNA(Cys) + AMP + diphosphate</text>
        <dbReference type="Rhea" id="RHEA:78651"/>
        <dbReference type="Rhea" id="RHEA-COMP:9661"/>
        <dbReference type="Rhea" id="RHEA-COMP:19120"/>
        <dbReference type="ChEBI" id="CHEBI:30616"/>
        <dbReference type="ChEBI" id="CHEBI:33019"/>
        <dbReference type="ChEBI" id="CHEBI:78442"/>
        <dbReference type="ChEBI" id="CHEBI:229465"/>
        <dbReference type="ChEBI" id="CHEBI:229521"/>
        <dbReference type="ChEBI" id="CHEBI:456215"/>
    </reaction>
    <physiologicalReaction direction="left-to-right" evidence="14">
        <dbReference type="Rhea" id="RHEA:78652"/>
    </physiologicalReaction>
</comment>
<dbReference type="InterPro" id="IPR015803">
    <property type="entry name" value="Cys-tRNA-ligase"/>
</dbReference>
<organism evidence="20">
    <name type="scientific">Cuerna arida</name>
    <dbReference type="NCBI Taxonomy" id="1464854"/>
    <lineage>
        <taxon>Eukaryota</taxon>
        <taxon>Metazoa</taxon>
        <taxon>Ecdysozoa</taxon>
        <taxon>Arthropoda</taxon>
        <taxon>Hexapoda</taxon>
        <taxon>Insecta</taxon>
        <taxon>Pterygota</taxon>
        <taxon>Neoptera</taxon>
        <taxon>Paraneoptera</taxon>
        <taxon>Hemiptera</taxon>
        <taxon>Auchenorrhyncha</taxon>
        <taxon>Membracoidea</taxon>
        <taxon>Cicadellidae</taxon>
        <taxon>Cicadellinae</taxon>
        <taxon>Proconiini</taxon>
        <taxon>Cuerna</taxon>
    </lineage>
</organism>
<evidence type="ECO:0000256" key="18">
    <source>
        <dbReference type="ARBA" id="ARBA00049046"/>
    </source>
</evidence>
<protein>
    <recommendedName>
        <fullName evidence="3">cysteine--tRNA ligase</fullName>
        <ecNumber evidence="3">6.1.1.16</ecNumber>
    </recommendedName>
    <alternativeName>
        <fullName evidence="11">Cysteinyl-tRNA synthetase</fullName>
    </alternativeName>
</protein>
<keyword evidence="6" id="KW-0547">Nucleotide-binding</keyword>
<dbReference type="GO" id="GO:0005524">
    <property type="term" value="F:ATP binding"/>
    <property type="evidence" value="ECO:0007669"/>
    <property type="project" value="UniProtKB-KW"/>
</dbReference>
<evidence type="ECO:0000256" key="10">
    <source>
        <dbReference type="ARBA" id="ARBA00023146"/>
    </source>
</evidence>
<comment type="similarity">
    <text evidence="2">Belongs to the class-I aminoacyl-tRNA synthetase family.</text>
</comment>
<dbReference type="GO" id="GO:0006423">
    <property type="term" value="P:cysteinyl-tRNA aminoacylation"/>
    <property type="evidence" value="ECO:0007669"/>
    <property type="project" value="InterPro"/>
</dbReference>
<dbReference type="EC" id="6.1.1.16" evidence="3"/>
<evidence type="ECO:0000256" key="7">
    <source>
        <dbReference type="ARBA" id="ARBA00022833"/>
    </source>
</evidence>
<keyword evidence="7" id="KW-0862">Zinc</keyword>
<evidence type="ECO:0000256" key="6">
    <source>
        <dbReference type="ARBA" id="ARBA00022741"/>
    </source>
</evidence>
<keyword evidence="9" id="KW-0648">Protein biosynthesis</keyword>
<dbReference type="GO" id="GO:0005737">
    <property type="term" value="C:cytoplasm"/>
    <property type="evidence" value="ECO:0007669"/>
    <property type="project" value="TreeGrafter"/>
</dbReference>
<keyword evidence="10" id="KW-0030">Aminoacyl-tRNA synthetase</keyword>
<dbReference type="InterPro" id="IPR032678">
    <property type="entry name" value="tRNA-synt_1_cat_dom"/>
</dbReference>
<evidence type="ECO:0000256" key="5">
    <source>
        <dbReference type="ARBA" id="ARBA00022723"/>
    </source>
</evidence>
<evidence type="ECO:0000256" key="4">
    <source>
        <dbReference type="ARBA" id="ARBA00022598"/>
    </source>
</evidence>
<proteinExistence type="inferred from homology"/>
<gene>
    <name evidence="20" type="ORF">g.19600</name>
</gene>
<dbReference type="EMBL" id="GECZ01015846">
    <property type="protein sequence ID" value="JAS53923.1"/>
    <property type="molecule type" value="Transcribed_RNA"/>
</dbReference>
<dbReference type="HAMAP" id="MF_00041">
    <property type="entry name" value="Cys_tRNA_synth"/>
    <property type="match status" value="1"/>
</dbReference>
<reference evidence="20" key="1">
    <citation type="submission" date="2015-11" db="EMBL/GenBank/DDBJ databases">
        <title>De novo transcriptome assembly of four potential Pierce s Disease insect vectors from Arizona vineyards.</title>
        <authorList>
            <person name="Tassone E.E."/>
        </authorList>
    </citation>
    <scope>NUCLEOTIDE SEQUENCE</scope>
</reference>
<keyword evidence="8" id="KW-0067">ATP-binding</keyword>
<sequence>MISIAKGCVLHKTNNILVKKVIIGSLVFCQNFAGSCIALSETVPKPASHSKWHEPIGYDSDILIYNPLIKQKSKLLLQVENTIKWYSCGPTVYDSAHIGHASCYVKLDIIRRILTSVFNLDVFYLMGITDIDDKIILRSNEAKEDFQSLAERYKVEFFNDLEKLNVLPPTMTVKVSDHIPDIISFIEKILEKGHAYVAPSGSVYFAVEGFPSYGKLRPPQLSESPEKPNPEKRSPLDFTLWKAAKAGEPKWNSPWAPGRPGWHIECSAMASKVLGPRLDIHSGGQDLVFPHHQNEEAQSCAYHNTSQWVNYWLHTGHLSVKGDVKMSKSLKNTVSISQLLEKYSSNHFRMLCLLSPYRNSIEYSEETMGTAVGNCRRVESFLDECELYLSGVKRTGSVDEVAVIKMIQDTKTAVRRHLADDFDTPRAIDEVLRFVSAINTMLGSPSSELTSHSVVAIASASNFVKNTLTQLGFSLESDQGGREDVRKLTSVLDATVAFRSSVREVALHPEMVKPRRAQLLKACDTLRMALSETGVEVKDHKSQKSTWSLKDVVQSDTKTD</sequence>
<accession>A0A1B6FV68</accession>
<evidence type="ECO:0000256" key="2">
    <source>
        <dbReference type="ARBA" id="ARBA00005594"/>
    </source>
</evidence>
<keyword evidence="4" id="KW-0436">Ligase</keyword>
<evidence type="ECO:0000259" key="19">
    <source>
        <dbReference type="Pfam" id="PF01406"/>
    </source>
</evidence>
<dbReference type="CDD" id="cd00672">
    <property type="entry name" value="CysRS_core"/>
    <property type="match status" value="1"/>
</dbReference>
<comment type="cofactor">
    <cofactor evidence="1">
        <name>Zn(2+)</name>
        <dbReference type="ChEBI" id="CHEBI:29105"/>
    </cofactor>
</comment>
<dbReference type="Gene3D" id="1.20.120.1910">
    <property type="entry name" value="Cysteine-tRNA ligase, C-terminal anti-codon recognition domain"/>
    <property type="match status" value="1"/>
</dbReference>
<dbReference type="InterPro" id="IPR014729">
    <property type="entry name" value="Rossmann-like_a/b/a_fold"/>
</dbReference>
<evidence type="ECO:0000256" key="15">
    <source>
        <dbReference type="ARBA" id="ARBA00047548"/>
    </source>
</evidence>
<feature type="domain" description="tRNA synthetases class I catalytic" evidence="19">
    <location>
        <begin position="80"/>
        <end position="371"/>
    </location>
</feature>
<dbReference type="Gene3D" id="3.40.50.620">
    <property type="entry name" value="HUPs"/>
    <property type="match status" value="1"/>
</dbReference>
<dbReference type="PANTHER" id="PTHR10890:SF27">
    <property type="entry name" value="CYSTEINE--TRNA LIGASE, MITOCHONDRIAL-RELATED"/>
    <property type="match status" value="1"/>
</dbReference>
<evidence type="ECO:0000256" key="16">
    <source>
        <dbReference type="ARBA" id="ARBA00047731"/>
    </source>
</evidence>
<keyword evidence="5" id="KW-0479">Metal-binding</keyword>
<dbReference type="PRINTS" id="PR00983">
    <property type="entry name" value="TRNASYNTHCYS"/>
</dbReference>
<dbReference type="InterPro" id="IPR009080">
    <property type="entry name" value="tRNAsynth_Ia_anticodon-bd"/>
</dbReference>
<comment type="catalytic activity">
    <reaction evidence="16">
        <text>S-sulfanyl-L-cysteine + L-cysteine = S-disulfanyl-L-cysteine + L-alanine</text>
        <dbReference type="Rhea" id="RHEA:78627"/>
        <dbReference type="ChEBI" id="CHEBI:35235"/>
        <dbReference type="ChEBI" id="CHEBI:57972"/>
        <dbReference type="ChEBI" id="CHEBI:58591"/>
        <dbReference type="ChEBI" id="CHEBI:229465"/>
    </reaction>
    <physiologicalReaction direction="left-to-right" evidence="16">
        <dbReference type="Rhea" id="RHEA:78628"/>
    </physiologicalReaction>
</comment>
<evidence type="ECO:0000256" key="11">
    <source>
        <dbReference type="ARBA" id="ARBA00031499"/>
    </source>
</evidence>
<comment type="function">
    <text evidence="13">In addition to its role as an aminoacyl-tRNA synthetase, has also cysteine persulfide synthase activity. Produces reactive persulfide species such as cysteine persulfide (CysSSH) from substrate cysteine and mediate direct incorporation of CysSSH into proteins during translations, resulting in protein persulfides and polysulfides. CysSSHs behave as potent antioxidants and cellular protectants.</text>
</comment>
<evidence type="ECO:0000313" key="20">
    <source>
        <dbReference type="EMBL" id="JAS53923.1"/>
    </source>
</evidence>
<comment type="catalytic activity">
    <reaction evidence="17">
        <text>S-sulfanyl-L-cysteine + tRNA(Cys) + ATP = (S)-sulfanyl-L-cysteinyl-tRNA(Cys) + AMP + diphosphate</text>
        <dbReference type="Rhea" id="RHEA:78647"/>
        <dbReference type="Rhea" id="RHEA-COMP:9661"/>
        <dbReference type="Rhea" id="RHEA-COMP:19119"/>
        <dbReference type="ChEBI" id="CHEBI:30616"/>
        <dbReference type="ChEBI" id="CHEBI:33019"/>
        <dbReference type="ChEBI" id="CHEBI:58591"/>
        <dbReference type="ChEBI" id="CHEBI:78442"/>
        <dbReference type="ChEBI" id="CHEBI:229520"/>
        <dbReference type="ChEBI" id="CHEBI:456215"/>
    </reaction>
    <physiologicalReaction direction="left-to-right" evidence="17">
        <dbReference type="Rhea" id="RHEA:78648"/>
    </physiologicalReaction>
</comment>
<dbReference type="GO" id="GO:0046872">
    <property type="term" value="F:metal ion binding"/>
    <property type="evidence" value="ECO:0007669"/>
    <property type="project" value="UniProtKB-KW"/>
</dbReference>
<evidence type="ECO:0000256" key="1">
    <source>
        <dbReference type="ARBA" id="ARBA00001947"/>
    </source>
</evidence>
<dbReference type="NCBIfam" id="TIGR00435">
    <property type="entry name" value="cysS"/>
    <property type="match status" value="1"/>
</dbReference>
<evidence type="ECO:0000256" key="12">
    <source>
        <dbReference type="ARBA" id="ARBA00043868"/>
    </source>
</evidence>
<evidence type="ECO:0000256" key="9">
    <source>
        <dbReference type="ARBA" id="ARBA00022917"/>
    </source>
</evidence>
<evidence type="ECO:0000256" key="8">
    <source>
        <dbReference type="ARBA" id="ARBA00022840"/>
    </source>
</evidence>
<name>A0A1B6FV68_9HEMI</name>